<dbReference type="PANTHER" id="PTHR30238">
    <property type="entry name" value="MEMBRANE BOUND PREDICTED REDOX MODULATOR"/>
    <property type="match status" value="1"/>
</dbReference>
<comment type="caution">
    <text evidence="11">The sequence shown here is derived from an EMBL/GenBank/DDBJ whole genome shotgun (WGS) entry which is preliminary data.</text>
</comment>
<feature type="transmembrane region" description="Helical" evidence="7">
    <location>
        <begin position="398"/>
        <end position="417"/>
    </location>
</feature>
<keyword evidence="3" id="KW-0479">Metal-binding</keyword>
<dbReference type="InterPro" id="IPR007427">
    <property type="entry name" value="DUF475"/>
</dbReference>
<dbReference type="PANTHER" id="PTHR30238:SF4">
    <property type="entry name" value="SLL1022 PROTEIN"/>
    <property type="match status" value="1"/>
</dbReference>
<evidence type="ECO:0000256" key="3">
    <source>
        <dbReference type="ARBA" id="ARBA00022723"/>
    </source>
</evidence>
<dbReference type="InterPro" id="IPR053522">
    <property type="entry name" value="RNA-guided_endonuclease_TnpB"/>
</dbReference>
<keyword evidence="4" id="KW-0862">Zinc</keyword>
<evidence type="ECO:0000313" key="11">
    <source>
        <dbReference type="EMBL" id="KUK63072.1"/>
    </source>
</evidence>
<dbReference type="InterPro" id="IPR001959">
    <property type="entry name" value="Transposase"/>
</dbReference>
<dbReference type="GO" id="GO:0032196">
    <property type="term" value="P:transposition"/>
    <property type="evidence" value="ECO:0007669"/>
    <property type="project" value="UniProtKB-KW"/>
</dbReference>
<dbReference type="NCBIfam" id="NF038281">
    <property type="entry name" value="IS200_TnpB"/>
    <property type="match status" value="1"/>
</dbReference>
<dbReference type="Pfam" id="PF07282">
    <property type="entry name" value="Cas12f1-like_TNB"/>
    <property type="match status" value="1"/>
</dbReference>
<feature type="domain" description="Probable transposase IS891/IS1136/IS1341" evidence="8">
    <location>
        <begin position="176"/>
        <end position="278"/>
    </location>
</feature>
<keyword evidence="7" id="KW-0472">Membrane</keyword>
<dbReference type="InterPro" id="IPR010095">
    <property type="entry name" value="Cas12f1-like_TNB"/>
</dbReference>
<feature type="transmembrane region" description="Helical" evidence="7">
    <location>
        <begin position="578"/>
        <end position="598"/>
    </location>
</feature>
<evidence type="ECO:0000256" key="5">
    <source>
        <dbReference type="ARBA" id="ARBA00023125"/>
    </source>
</evidence>
<keyword evidence="7" id="KW-0812">Transmembrane</keyword>
<gene>
    <name evidence="11" type="ORF">XD82_0533</name>
</gene>
<accession>A0A117LR93</accession>
<feature type="domain" description="Transposase putative helix-turn-helix" evidence="10">
    <location>
        <begin position="1"/>
        <end position="46"/>
    </location>
</feature>
<dbReference type="Proteomes" id="UP000054323">
    <property type="component" value="Unassembled WGS sequence"/>
</dbReference>
<feature type="transmembrane region" description="Helical" evidence="7">
    <location>
        <begin position="527"/>
        <end position="543"/>
    </location>
</feature>
<dbReference type="Pfam" id="PF04332">
    <property type="entry name" value="DUF475"/>
    <property type="match status" value="1"/>
</dbReference>
<keyword evidence="6" id="KW-0233">DNA recombination</keyword>
<evidence type="ECO:0000256" key="7">
    <source>
        <dbReference type="SAM" id="Phobius"/>
    </source>
</evidence>
<evidence type="ECO:0000256" key="2">
    <source>
        <dbReference type="ARBA" id="ARBA00022578"/>
    </source>
</evidence>
<keyword evidence="5" id="KW-0238">DNA-binding</keyword>
<evidence type="ECO:0000259" key="10">
    <source>
        <dbReference type="Pfam" id="PF12323"/>
    </source>
</evidence>
<dbReference type="AlphaFoldDB" id="A0A117LR93"/>
<proteinExistence type="inferred from homology"/>
<comment type="similarity">
    <text evidence="1">In the C-terminal section; belongs to the transposase 35 family.</text>
</comment>
<dbReference type="GO" id="GO:0003677">
    <property type="term" value="F:DNA binding"/>
    <property type="evidence" value="ECO:0007669"/>
    <property type="project" value="UniProtKB-KW"/>
</dbReference>
<dbReference type="NCBIfam" id="NF040570">
    <property type="entry name" value="guided_TnpB"/>
    <property type="match status" value="1"/>
</dbReference>
<dbReference type="GO" id="GO:0006310">
    <property type="term" value="P:DNA recombination"/>
    <property type="evidence" value="ECO:0007669"/>
    <property type="project" value="UniProtKB-KW"/>
</dbReference>
<reference evidence="12" key="1">
    <citation type="journal article" date="2015" name="MBio">
        <title>Genome-Resolved Metagenomic Analysis Reveals Roles for Candidate Phyla and Other Microbial Community Members in Biogeochemical Transformations in Oil Reservoirs.</title>
        <authorList>
            <person name="Hu P."/>
            <person name="Tom L."/>
            <person name="Singh A."/>
            <person name="Thomas B.C."/>
            <person name="Baker B.J."/>
            <person name="Piceno Y.M."/>
            <person name="Andersen G.L."/>
            <person name="Banfield J.F."/>
        </authorList>
    </citation>
    <scope>NUCLEOTIDE SEQUENCE [LARGE SCALE GENOMIC DNA]</scope>
</reference>
<dbReference type="PATRIC" id="fig|2198.4.peg.797"/>
<feature type="transmembrane region" description="Helical" evidence="7">
    <location>
        <begin position="437"/>
        <end position="455"/>
    </location>
</feature>
<keyword evidence="7" id="KW-1133">Transmembrane helix</keyword>
<feature type="transmembrane region" description="Helical" evidence="7">
    <location>
        <begin position="555"/>
        <end position="572"/>
    </location>
</feature>
<keyword evidence="2" id="KW-0815">Transposition</keyword>
<sequence>MLQAYEYRMYPTQTQIPLLMRHVHACRFVYNYSLEQKIRAYEQDGKRISCFDLNNRLPTLKAEYPWLADVNSQSLQYANRNLDNAFTRFFREKKGFPKFKSKKNPVQSFQVPQHYHIDFERCRVRLPKIGDIKTIVHRTFSGKMKYATVSVTSTGKWFVSILVDDELPEPGPVPFSSETTIGIDVGLTDFATVSTGEKVANPRYLKNSLQRLKVLQRRVSRKVKGSQNRQKAIRKLATCHEKIANQRNDFLHKLSFRVVCENQAIAVESLNIAGMQKNHTLARSISDVSWSTFFTMLEYKCRKYGKTLLMIGRFDPSSKICNCCGYMNRDLKLSDREWTCPDCGTVHDRDSNAAINIKKFALQEQNLVGVAGAERAEEPVDSTFSSDPAVVAAIEESAPILLIFGGTFLVFLFFHWLFVEEKSCGLRSERFFSRQAVWFYAVVSILLAALVWFALSINVMMGFAAVLGSTAFFIVHGFRQNAEAQEARLTKPGMSDLSKIAYLEVLDATFSIDGVIGAFAFTLSVPLILIGNGIGAFVVRELTVRGVDRIRSYCYLKNGAMYSILVLGTIMLADSFGFHIPTWLSPVATFAIVGYFLFRSVQEQKKGAAGAV</sequence>
<dbReference type="Pfam" id="PF12323">
    <property type="entry name" value="HTH_OrfB_IS605"/>
    <property type="match status" value="1"/>
</dbReference>
<evidence type="ECO:0000256" key="4">
    <source>
        <dbReference type="ARBA" id="ARBA00022833"/>
    </source>
</evidence>
<evidence type="ECO:0000259" key="9">
    <source>
        <dbReference type="Pfam" id="PF07282"/>
    </source>
</evidence>
<dbReference type="EMBL" id="LGGD01000046">
    <property type="protein sequence ID" value="KUK63072.1"/>
    <property type="molecule type" value="Genomic_DNA"/>
</dbReference>
<evidence type="ECO:0000256" key="6">
    <source>
        <dbReference type="ARBA" id="ARBA00023172"/>
    </source>
</evidence>
<dbReference type="NCBIfam" id="TIGR01766">
    <property type="entry name" value="IS200/IS605 family accessory protein TnpB-like domain"/>
    <property type="match status" value="1"/>
</dbReference>
<name>A0A117LR93_9EURY</name>
<dbReference type="GO" id="GO:0046872">
    <property type="term" value="F:metal ion binding"/>
    <property type="evidence" value="ECO:0007669"/>
    <property type="project" value="UniProtKB-KW"/>
</dbReference>
<organism evidence="11 12">
    <name type="scientific">Methanoculleus marisnigri</name>
    <dbReference type="NCBI Taxonomy" id="2198"/>
    <lineage>
        <taxon>Archaea</taxon>
        <taxon>Methanobacteriati</taxon>
        <taxon>Methanobacteriota</taxon>
        <taxon>Stenosarchaea group</taxon>
        <taxon>Methanomicrobia</taxon>
        <taxon>Methanomicrobiales</taxon>
        <taxon>Methanomicrobiaceae</taxon>
        <taxon>Methanoculleus</taxon>
    </lineage>
</organism>
<dbReference type="Pfam" id="PF01385">
    <property type="entry name" value="OrfB_IS605"/>
    <property type="match status" value="1"/>
</dbReference>
<evidence type="ECO:0000259" key="8">
    <source>
        <dbReference type="Pfam" id="PF01385"/>
    </source>
</evidence>
<dbReference type="InterPro" id="IPR021027">
    <property type="entry name" value="Transposase_put_HTH"/>
</dbReference>
<evidence type="ECO:0000256" key="1">
    <source>
        <dbReference type="ARBA" id="ARBA00008761"/>
    </source>
</evidence>
<feature type="domain" description="Cas12f1-like TNB" evidence="9">
    <location>
        <begin position="290"/>
        <end position="357"/>
    </location>
</feature>
<protein>
    <submittedName>
        <fullName evidence="11">Putative pprotein</fullName>
    </submittedName>
</protein>
<evidence type="ECO:0000313" key="12">
    <source>
        <dbReference type="Proteomes" id="UP000054323"/>
    </source>
</evidence>